<dbReference type="Gene3D" id="2.170.120.30">
    <property type="match status" value="2"/>
</dbReference>
<feature type="region of interest" description="Disordered" evidence="1">
    <location>
        <begin position="417"/>
        <end position="446"/>
    </location>
</feature>
<feature type="compositionally biased region" description="Polar residues" evidence="1">
    <location>
        <begin position="435"/>
        <end position="446"/>
    </location>
</feature>
<dbReference type="InterPro" id="IPR053154">
    <property type="entry name" value="c-di-AMP_regulator"/>
</dbReference>
<sequence>MLQKFGKRVMNNFGLKILAVLFAVVLWIVVVNIDDPSNSKPYTTSVSLENKSYITSMGKWADYLDGKNTITFSVYAKRSVHNTLTNANFTATADAQKIEYDEKTGTYRVPVVVTCNRNNSSINITSKDLYLDLELEDSASKQFPIKTNTTGTVASGCALGDVEITDANVMKVSGPASVVNQIDTVVATINVDGMSTDITDRVTPVFYDAQGEVVDTTKLTLSVSTVNISAQILNTKDVELEFLTTGTPADGYQAGNITYTPQKVRIKGEAAILNTINKITIPEEVLDITDATSNIEKTVDISTYLPSGTALVISSDSKIDVTVVVEAVKTKTLQIPVTNLQVIGLSSDEKVQYEEDNIALTVSGRSSVIDALDEKTISGSIDLTDLKLGAHNVLITFELDEDTVSYADTYAAVTIESASDTSASAESDNTDGELENTSTSKKVTDR</sequence>
<organism evidence="2 3">
    <name type="scientific">Roseburia inulinivorans</name>
    <dbReference type="NCBI Taxonomy" id="360807"/>
    <lineage>
        <taxon>Bacteria</taxon>
        <taxon>Bacillati</taxon>
        <taxon>Bacillota</taxon>
        <taxon>Clostridia</taxon>
        <taxon>Lachnospirales</taxon>
        <taxon>Lachnospiraceae</taxon>
        <taxon>Roseburia</taxon>
    </lineage>
</organism>
<dbReference type="EMBL" id="CVRS01000059">
    <property type="protein sequence ID" value="CRL35140.1"/>
    <property type="molecule type" value="Genomic_DNA"/>
</dbReference>
<proteinExistence type="predicted"/>
<dbReference type="STRING" id="360807.ERS852392_00576"/>
<dbReference type="RefSeq" id="WP_055039320.1">
    <property type="nucleotide sequence ID" value="NZ_CVRS01000059.1"/>
</dbReference>
<feature type="compositionally biased region" description="Low complexity" evidence="1">
    <location>
        <begin position="417"/>
        <end position="427"/>
    </location>
</feature>
<evidence type="ECO:0000313" key="2">
    <source>
        <dbReference type="EMBL" id="CRL35140.1"/>
    </source>
</evidence>
<gene>
    <name evidence="2" type="ORF">RIL183_16191</name>
</gene>
<evidence type="ECO:0000256" key="1">
    <source>
        <dbReference type="SAM" id="MobiDB-lite"/>
    </source>
</evidence>
<dbReference type="Proteomes" id="UP000049828">
    <property type="component" value="Unassembled WGS sequence"/>
</dbReference>
<dbReference type="InterPro" id="IPR012505">
    <property type="entry name" value="YbbR"/>
</dbReference>
<name>A0A0M6WI66_9FIRM</name>
<dbReference type="OrthoDB" id="2111604at2"/>
<accession>A0A0M6WI66</accession>
<dbReference type="PANTHER" id="PTHR37804">
    <property type="entry name" value="CDAA REGULATORY PROTEIN CDAR"/>
    <property type="match status" value="1"/>
</dbReference>
<dbReference type="Gene3D" id="2.170.120.40">
    <property type="entry name" value="YbbR-like domain"/>
    <property type="match status" value="2"/>
</dbReference>
<reference evidence="3" key="1">
    <citation type="submission" date="2015-05" db="EMBL/GenBank/DDBJ databases">
        <authorList>
            <consortium name="Pathogen Informatics"/>
        </authorList>
    </citation>
    <scope>NUCLEOTIDE SEQUENCE [LARGE SCALE GENOMIC DNA]</scope>
    <source>
        <strain evidence="3">L1-83</strain>
    </source>
</reference>
<dbReference type="AlphaFoldDB" id="A0A0M6WI66"/>
<protein>
    <submittedName>
        <fullName evidence="2">YbbR family protein</fullName>
    </submittedName>
</protein>
<dbReference type="Pfam" id="PF07949">
    <property type="entry name" value="YbbR"/>
    <property type="match status" value="2"/>
</dbReference>
<evidence type="ECO:0000313" key="3">
    <source>
        <dbReference type="Proteomes" id="UP000049828"/>
    </source>
</evidence>
<dbReference type="PANTHER" id="PTHR37804:SF1">
    <property type="entry name" value="CDAA REGULATORY PROTEIN CDAR"/>
    <property type="match status" value="1"/>
</dbReference>
<keyword evidence="3" id="KW-1185">Reference proteome</keyword>